<dbReference type="EC" id="2.4.2.45" evidence="6"/>
<dbReference type="EMBL" id="SNRY01000515">
    <property type="protein sequence ID" value="KAA6339683.1"/>
    <property type="molecule type" value="Genomic_DNA"/>
</dbReference>
<protein>
    <submittedName>
        <fullName evidence="6">Decaprenyl-phosphate phosphoribosyltransferase</fullName>
        <ecNumber evidence="6">2.4.2.45</ecNumber>
    </submittedName>
</protein>
<keyword evidence="3 5" id="KW-1133">Transmembrane helix</keyword>
<feature type="transmembrane region" description="Helical" evidence="5">
    <location>
        <begin position="274"/>
        <end position="291"/>
    </location>
</feature>
<comment type="subcellular location">
    <subcellularLocation>
        <location evidence="1">Membrane</location>
        <topology evidence="1">Multi-pass membrane protein</topology>
    </subcellularLocation>
</comment>
<dbReference type="Pfam" id="PF01040">
    <property type="entry name" value="UbiA"/>
    <property type="match status" value="1"/>
</dbReference>
<feature type="transmembrane region" description="Helical" evidence="5">
    <location>
        <begin position="160"/>
        <end position="177"/>
    </location>
</feature>
<reference evidence="6" key="1">
    <citation type="submission" date="2019-03" db="EMBL/GenBank/DDBJ databases">
        <title>Single cell metagenomics reveals metabolic interactions within the superorganism composed of flagellate Streblomastix strix and complex community of Bacteroidetes bacteria on its surface.</title>
        <authorList>
            <person name="Treitli S.C."/>
            <person name="Kolisko M."/>
            <person name="Husnik F."/>
            <person name="Keeling P."/>
            <person name="Hampl V."/>
        </authorList>
    </citation>
    <scope>NUCLEOTIDE SEQUENCE</scope>
    <source>
        <strain evidence="6">STM</strain>
    </source>
</reference>
<evidence type="ECO:0000313" key="6">
    <source>
        <dbReference type="EMBL" id="KAA6339683.1"/>
    </source>
</evidence>
<feature type="transmembrane region" description="Helical" evidence="5">
    <location>
        <begin position="36"/>
        <end position="55"/>
    </location>
</feature>
<dbReference type="GO" id="GO:0005886">
    <property type="term" value="C:plasma membrane"/>
    <property type="evidence" value="ECO:0007669"/>
    <property type="project" value="TreeGrafter"/>
</dbReference>
<dbReference type="PANTHER" id="PTHR11048:SF5">
    <property type="entry name" value="DECAPRENYL-PHOSPHATE PHOSPHORIBOSYLTRANSFERASE"/>
    <property type="match status" value="1"/>
</dbReference>
<keyword evidence="6" id="KW-0328">Glycosyltransferase</keyword>
<gene>
    <name evidence="6" type="ORF">EZS27_012391</name>
</gene>
<dbReference type="InterPro" id="IPR000537">
    <property type="entry name" value="UbiA_prenyltransferase"/>
</dbReference>
<dbReference type="InterPro" id="IPR039653">
    <property type="entry name" value="Prenyltransferase"/>
</dbReference>
<feature type="transmembrane region" description="Helical" evidence="5">
    <location>
        <begin position="12"/>
        <end position="30"/>
    </location>
</feature>
<keyword evidence="2 5" id="KW-0812">Transmembrane</keyword>
<dbReference type="AlphaFoldDB" id="A0A5J4S310"/>
<keyword evidence="6" id="KW-0808">Transferase</keyword>
<dbReference type="GO" id="GO:0016765">
    <property type="term" value="F:transferase activity, transferring alkyl or aryl (other than methyl) groups"/>
    <property type="evidence" value="ECO:0007669"/>
    <property type="project" value="InterPro"/>
</dbReference>
<dbReference type="CDD" id="cd13963">
    <property type="entry name" value="PT_UbiA_2"/>
    <property type="match status" value="1"/>
</dbReference>
<dbReference type="PANTHER" id="PTHR11048">
    <property type="entry name" value="PRENYLTRANSFERASES"/>
    <property type="match status" value="1"/>
</dbReference>
<comment type="caution">
    <text evidence="6">The sequence shown here is derived from an EMBL/GenBank/DDBJ whole genome shotgun (WGS) entry which is preliminary data.</text>
</comment>
<dbReference type="GO" id="GO:0016757">
    <property type="term" value="F:glycosyltransferase activity"/>
    <property type="evidence" value="ECO:0007669"/>
    <property type="project" value="UniProtKB-KW"/>
</dbReference>
<feature type="transmembrane region" description="Helical" evidence="5">
    <location>
        <begin position="132"/>
        <end position="154"/>
    </location>
</feature>
<dbReference type="GO" id="GO:0009247">
    <property type="term" value="P:glycolipid biosynthetic process"/>
    <property type="evidence" value="ECO:0007669"/>
    <property type="project" value="TreeGrafter"/>
</dbReference>
<feature type="transmembrane region" description="Helical" evidence="5">
    <location>
        <begin position="83"/>
        <end position="100"/>
    </location>
</feature>
<dbReference type="InterPro" id="IPR044878">
    <property type="entry name" value="UbiA_sf"/>
</dbReference>
<evidence type="ECO:0000256" key="3">
    <source>
        <dbReference type="ARBA" id="ARBA00022989"/>
    </source>
</evidence>
<feature type="transmembrane region" description="Helical" evidence="5">
    <location>
        <begin position="237"/>
        <end position="253"/>
    </location>
</feature>
<sequence length="292" mass="33534">MKAIIILLRPHQWLKNLFVFLPLFFDGHIIECDLLLPTVIVFFAYSFAASSIYCFNDIWDRAADKLHPQKCRRPIASGIVSKWKAYGIMAVMIVLSLIIVCSFLEAVKWSVIGIILCYYLLNILYCIKLKHVVIIDVFIIAAGFVLRVFTGGIVTSIFTSQWLILMTFLLALFLAFAKRRDDVVIYTETEITTRKSIKRYNLEFMNQAISIIASITMVCYIMYTVSDEVIKRLETPYLYVTSVFVLAGIIRYLQLTIVDVKSGSPTKVLVKDRFIQICVMGWIIAFLIIIYL</sequence>
<feature type="transmembrane region" description="Helical" evidence="5">
    <location>
        <begin position="106"/>
        <end position="125"/>
    </location>
</feature>
<keyword evidence="4 5" id="KW-0472">Membrane</keyword>
<dbReference type="Gene3D" id="1.10.357.140">
    <property type="entry name" value="UbiA prenyltransferase"/>
    <property type="match status" value="1"/>
</dbReference>
<name>A0A5J4S310_9ZZZZ</name>
<feature type="transmembrane region" description="Helical" evidence="5">
    <location>
        <begin position="204"/>
        <end position="225"/>
    </location>
</feature>
<accession>A0A5J4S310</accession>
<evidence type="ECO:0000256" key="2">
    <source>
        <dbReference type="ARBA" id="ARBA00022692"/>
    </source>
</evidence>
<proteinExistence type="predicted"/>
<evidence type="ECO:0000256" key="5">
    <source>
        <dbReference type="SAM" id="Phobius"/>
    </source>
</evidence>
<evidence type="ECO:0000256" key="1">
    <source>
        <dbReference type="ARBA" id="ARBA00004141"/>
    </source>
</evidence>
<evidence type="ECO:0000256" key="4">
    <source>
        <dbReference type="ARBA" id="ARBA00023136"/>
    </source>
</evidence>
<organism evidence="6">
    <name type="scientific">termite gut metagenome</name>
    <dbReference type="NCBI Taxonomy" id="433724"/>
    <lineage>
        <taxon>unclassified sequences</taxon>
        <taxon>metagenomes</taxon>
        <taxon>organismal metagenomes</taxon>
    </lineage>
</organism>